<dbReference type="PROSITE" id="PS00061">
    <property type="entry name" value="ADH_SHORT"/>
    <property type="match status" value="1"/>
</dbReference>
<dbReference type="InterPro" id="IPR020904">
    <property type="entry name" value="Sc_DH/Rdtase_CS"/>
</dbReference>
<evidence type="ECO:0000256" key="1">
    <source>
        <dbReference type="ARBA" id="ARBA00006484"/>
    </source>
</evidence>
<dbReference type="PRINTS" id="PR00081">
    <property type="entry name" value="GDHRDH"/>
</dbReference>
<dbReference type="PIRSF" id="PIRSF000126">
    <property type="entry name" value="11-beta-HSD1"/>
    <property type="match status" value="1"/>
</dbReference>
<dbReference type="Pfam" id="PF00106">
    <property type="entry name" value="adh_short"/>
    <property type="match status" value="1"/>
</dbReference>
<dbReference type="PANTHER" id="PTHR42901">
    <property type="entry name" value="ALCOHOL DEHYDROGENASE"/>
    <property type="match status" value="1"/>
</dbReference>
<keyword evidence="6" id="KW-1185">Reference proteome</keyword>
<dbReference type="SUPFAM" id="SSF51735">
    <property type="entry name" value="NAD(P)-binding Rossmann-fold domains"/>
    <property type="match status" value="1"/>
</dbReference>
<dbReference type="InterPro" id="IPR002347">
    <property type="entry name" value="SDR_fam"/>
</dbReference>
<evidence type="ECO:0000313" key="5">
    <source>
        <dbReference type="EMBL" id="KAK5175411.1"/>
    </source>
</evidence>
<dbReference type="EMBL" id="JAVRRT010000001">
    <property type="protein sequence ID" value="KAK5175411.1"/>
    <property type="molecule type" value="Genomic_DNA"/>
</dbReference>
<gene>
    <name evidence="5" type="ORF">LTR77_000550</name>
</gene>
<dbReference type="GeneID" id="89921900"/>
<proteinExistence type="inferred from homology"/>
<dbReference type="PRINTS" id="PR00080">
    <property type="entry name" value="SDRFAMILY"/>
</dbReference>
<evidence type="ECO:0000313" key="6">
    <source>
        <dbReference type="Proteomes" id="UP001337655"/>
    </source>
</evidence>
<comment type="similarity">
    <text evidence="1 4">Belongs to the short-chain dehydrogenases/reductases (SDR) family.</text>
</comment>
<keyword evidence="3" id="KW-0560">Oxidoreductase</keyword>
<protein>
    <recommendedName>
        <fullName evidence="7">Oxidoreductase</fullName>
    </recommendedName>
</protein>
<dbReference type="FunFam" id="3.40.50.720:FF:000047">
    <property type="entry name" value="NADP-dependent L-serine/L-allo-threonine dehydrogenase"/>
    <property type="match status" value="1"/>
</dbReference>
<dbReference type="InterPro" id="IPR036291">
    <property type="entry name" value="NAD(P)-bd_dom_sf"/>
</dbReference>
<comment type="caution">
    <text evidence="5">The sequence shown here is derived from an EMBL/GenBank/DDBJ whole genome shotgun (WGS) entry which is preliminary data.</text>
</comment>
<evidence type="ECO:0008006" key="7">
    <source>
        <dbReference type="Google" id="ProtNLM"/>
    </source>
</evidence>
<evidence type="ECO:0000256" key="2">
    <source>
        <dbReference type="ARBA" id="ARBA00022857"/>
    </source>
</evidence>
<keyword evidence="2" id="KW-0521">NADP</keyword>
<dbReference type="GO" id="GO:0016616">
    <property type="term" value="F:oxidoreductase activity, acting on the CH-OH group of donors, NAD or NADP as acceptor"/>
    <property type="evidence" value="ECO:0007669"/>
    <property type="project" value="UniProtKB-ARBA"/>
</dbReference>
<organism evidence="5 6">
    <name type="scientific">Saxophila tyrrhenica</name>
    <dbReference type="NCBI Taxonomy" id="1690608"/>
    <lineage>
        <taxon>Eukaryota</taxon>
        <taxon>Fungi</taxon>
        <taxon>Dikarya</taxon>
        <taxon>Ascomycota</taxon>
        <taxon>Pezizomycotina</taxon>
        <taxon>Dothideomycetes</taxon>
        <taxon>Dothideomycetidae</taxon>
        <taxon>Mycosphaerellales</taxon>
        <taxon>Extremaceae</taxon>
        <taxon>Saxophila</taxon>
    </lineage>
</organism>
<name>A0AAV9PNP0_9PEZI</name>
<sequence length="225" mass="23969">MASVASKRLSGKTVLITGASSGIGKSTALEFARACPTDLKLVLTARRVDNLKQIAAEIAKELGDGVKVLPVQLDISKSNQVRGFVKRLPAEFQQIDVLVNNAGLVKGVARAPEIAEEDMSVMMATNVNGLVNMTQEVLQGMLERNGGEGAGDIINIGSIAGREPYPGGSIYCATKAAVRAFTESLRKELIAKRVRVICVDPGQVETEFSLVRFYGDQSKADAVYA</sequence>
<evidence type="ECO:0000256" key="4">
    <source>
        <dbReference type="RuleBase" id="RU000363"/>
    </source>
</evidence>
<evidence type="ECO:0000256" key="3">
    <source>
        <dbReference type="ARBA" id="ARBA00023002"/>
    </source>
</evidence>
<accession>A0AAV9PNP0</accession>
<reference evidence="5 6" key="1">
    <citation type="submission" date="2023-08" db="EMBL/GenBank/DDBJ databases">
        <title>Black Yeasts Isolated from many extreme environments.</title>
        <authorList>
            <person name="Coleine C."/>
            <person name="Stajich J.E."/>
            <person name="Selbmann L."/>
        </authorList>
    </citation>
    <scope>NUCLEOTIDE SEQUENCE [LARGE SCALE GENOMIC DNA]</scope>
    <source>
        <strain evidence="5 6">CCFEE 5935</strain>
    </source>
</reference>
<dbReference type="Proteomes" id="UP001337655">
    <property type="component" value="Unassembled WGS sequence"/>
</dbReference>
<dbReference type="RefSeq" id="XP_064664049.1">
    <property type="nucleotide sequence ID" value="XM_064797815.1"/>
</dbReference>
<dbReference type="AlphaFoldDB" id="A0AAV9PNP0"/>
<dbReference type="Gene3D" id="3.40.50.720">
    <property type="entry name" value="NAD(P)-binding Rossmann-like Domain"/>
    <property type="match status" value="1"/>
</dbReference>
<dbReference type="PANTHER" id="PTHR42901:SF1">
    <property type="entry name" value="ALCOHOL DEHYDROGENASE"/>
    <property type="match status" value="1"/>
</dbReference>